<evidence type="ECO:0000313" key="1">
    <source>
        <dbReference type="EMBL" id="MDV7293780.1"/>
    </source>
</evidence>
<sequence length="242" mass="26069">MASGVLTAIVVFVAAVIGVGQTGPPPPGPPDPYAHTKYAIVWSDPAGLDLMSPEGTYVRATVESGRVSADNGDPAVAMPGFWDSLNTVARGPLGTTWTDDEADDLRVGIVRYAIVDVIEDGETLHVTVCEYDDQLGTRMQSNNPDLDGRYQYWRGSGGVVQQLTINRAGATAPPSRQSGPQTFGTTPVFGTWKTTDWDTTRTVFDPNPCRGRSLPEIVADQHWYYTTEIPTAPSFPGWPVAL</sequence>
<comment type="caution">
    <text evidence="1">The sequence shown here is derived from an EMBL/GenBank/DDBJ whole genome shotgun (WGS) entry which is preliminary data.</text>
</comment>
<protein>
    <submittedName>
        <fullName evidence="1">Uncharacterized protein</fullName>
    </submittedName>
</protein>
<dbReference type="AlphaFoldDB" id="A0AAE4VI71"/>
<name>A0AAE4VI71_MYCFO</name>
<dbReference type="EMBL" id="JAWLVV010000031">
    <property type="protein sequence ID" value="MDV7293780.1"/>
    <property type="molecule type" value="Genomic_DNA"/>
</dbReference>
<accession>A0AAE4VI71</accession>
<organism evidence="1 2">
    <name type="scientific">Mycolicibacterium fortuitum</name>
    <name type="common">Mycobacterium fortuitum</name>
    <dbReference type="NCBI Taxonomy" id="1766"/>
    <lineage>
        <taxon>Bacteria</taxon>
        <taxon>Bacillati</taxon>
        <taxon>Actinomycetota</taxon>
        <taxon>Actinomycetes</taxon>
        <taxon>Mycobacteriales</taxon>
        <taxon>Mycobacteriaceae</taxon>
        <taxon>Mycolicibacterium</taxon>
    </lineage>
</organism>
<reference evidence="1" key="1">
    <citation type="submission" date="2023-10" db="EMBL/GenBank/DDBJ databases">
        <title>Mycolicibacterium fortuitum clinical isolates causing pulmonary infections in humans.</title>
        <authorList>
            <person name="Mejia-Ponce P.M."/>
            <person name="Zenteno-Cuevas R."/>
            <person name="Licona-Cassani C."/>
        </authorList>
    </citation>
    <scope>NUCLEOTIDE SEQUENCE</scope>
    <source>
        <strain evidence="1">M8</strain>
    </source>
</reference>
<proteinExistence type="predicted"/>
<dbReference type="Proteomes" id="UP001186041">
    <property type="component" value="Unassembled WGS sequence"/>
</dbReference>
<gene>
    <name evidence="1" type="ORF">R4485_26870</name>
</gene>
<evidence type="ECO:0000313" key="2">
    <source>
        <dbReference type="Proteomes" id="UP001186041"/>
    </source>
</evidence>
<dbReference type="RefSeq" id="WP_317722457.1">
    <property type="nucleotide sequence ID" value="NZ_JAWLVK010000030.1"/>
</dbReference>